<dbReference type="RefSeq" id="WP_282003146.1">
    <property type="nucleotide sequence ID" value="NZ_AP027151.1"/>
</dbReference>
<feature type="domain" description="DNA polymerase III delta N-terminal" evidence="9">
    <location>
        <begin position="19"/>
        <end position="135"/>
    </location>
</feature>
<dbReference type="EMBL" id="AP027151">
    <property type="protein sequence ID" value="BDV42591.1"/>
    <property type="molecule type" value="Genomic_DNA"/>
</dbReference>
<gene>
    <name evidence="11" type="primary">holA</name>
    <name evidence="11" type="ORF">GURASL_15140</name>
</gene>
<comment type="similarity">
    <text evidence="7">Belongs to the DNA polymerase HolA subunit family.</text>
</comment>
<keyword evidence="5" id="KW-0235">DNA replication</keyword>
<evidence type="ECO:0000256" key="3">
    <source>
        <dbReference type="ARBA" id="ARBA00022679"/>
    </source>
</evidence>
<evidence type="ECO:0000313" key="12">
    <source>
        <dbReference type="Proteomes" id="UP001317705"/>
    </source>
</evidence>
<sequence>MKVEELEKTLSRGEIGPLYYFHGDEPYLMERAAKRLVDRVVSADFRDFNLDVFYGNEVKGEEIATAAQTLPMFAERRLVLVKRAGDLNAAALDLLLPTVTDPPSSTCLVFLGEKVDQRKKFFQEVKKHGELVDCKRPYENQLGAFIREEARELGKRVEPAAVELLLYLVGNNLGELATQLAKVATFAGERETVTVADVKEIVSDTKVESVFDLANALGERNLVKAFRSLATILRDGEAPLMLLAMIARHFRQLWRVRELVAKQVGQQEIARQTGINPYFLKGIVDQARNFSVAELRDVFEALYMADLALKGGEGGGKPALVMERLVMGICGPRG</sequence>
<evidence type="ECO:0000259" key="10">
    <source>
        <dbReference type="Pfam" id="PF21694"/>
    </source>
</evidence>
<dbReference type="Pfam" id="PF06144">
    <property type="entry name" value="DNA_pol3_delta"/>
    <property type="match status" value="1"/>
</dbReference>
<keyword evidence="3" id="KW-0808">Transferase</keyword>
<evidence type="ECO:0000256" key="2">
    <source>
        <dbReference type="ARBA" id="ARBA00017703"/>
    </source>
</evidence>
<proteinExistence type="inferred from homology"/>
<dbReference type="SUPFAM" id="SSF48019">
    <property type="entry name" value="post-AAA+ oligomerization domain-like"/>
    <property type="match status" value="1"/>
</dbReference>
<reference evidence="11 12" key="1">
    <citation type="submission" date="2022-12" db="EMBL/GenBank/DDBJ databases">
        <title>Polyphasic characterization of Geotalea uranireducens NIT-SL11 newly isolated from a complex of sewage sludge and microbially reduced graphene oxide.</title>
        <authorList>
            <person name="Xie L."/>
            <person name="Yoshida N."/>
            <person name="Meng L."/>
        </authorList>
    </citation>
    <scope>NUCLEOTIDE SEQUENCE [LARGE SCALE GENOMIC DNA]</scope>
    <source>
        <strain evidence="11 12">NIT-SL11</strain>
    </source>
</reference>
<dbReference type="InterPro" id="IPR027417">
    <property type="entry name" value="P-loop_NTPase"/>
</dbReference>
<dbReference type="InterPro" id="IPR008921">
    <property type="entry name" value="DNA_pol3_clamp-load_cplx_C"/>
</dbReference>
<dbReference type="InterPro" id="IPR010372">
    <property type="entry name" value="DNA_pol3_delta_N"/>
</dbReference>
<protein>
    <recommendedName>
        <fullName evidence="2">DNA polymerase III subunit delta</fullName>
        <ecNumber evidence="1">2.7.7.7</ecNumber>
    </recommendedName>
</protein>
<dbReference type="EC" id="2.7.7.7" evidence="1"/>
<evidence type="ECO:0000313" key="11">
    <source>
        <dbReference type="EMBL" id="BDV42591.1"/>
    </source>
</evidence>
<evidence type="ECO:0000259" key="9">
    <source>
        <dbReference type="Pfam" id="PF06144"/>
    </source>
</evidence>
<dbReference type="Gene3D" id="3.40.50.300">
    <property type="entry name" value="P-loop containing nucleotide triphosphate hydrolases"/>
    <property type="match status" value="1"/>
</dbReference>
<dbReference type="PANTHER" id="PTHR34388">
    <property type="entry name" value="DNA POLYMERASE III SUBUNIT DELTA"/>
    <property type="match status" value="1"/>
</dbReference>
<dbReference type="Proteomes" id="UP001317705">
    <property type="component" value="Chromosome"/>
</dbReference>
<evidence type="ECO:0000256" key="5">
    <source>
        <dbReference type="ARBA" id="ARBA00022705"/>
    </source>
</evidence>
<dbReference type="Gene3D" id="1.20.272.10">
    <property type="match status" value="1"/>
</dbReference>
<accession>A0ABN6VTT9</accession>
<organism evidence="11 12">
    <name type="scientific">Geotalea uraniireducens</name>
    <dbReference type="NCBI Taxonomy" id="351604"/>
    <lineage>
        <taxon>Bacteria</taxon>
        <taxon>Pseudomonadati</taxon>
        <taxon>Thermodesulfobacteriota</taxon>
        <taxon>Desulfuromonadia</taxon>
        <taxon>Geobacterales</taxon>
        <taxon>Geobacteraceae</taxon>
        <taxon>Geotalea</taxon>
    </lineage>
</organism>
<dbReference type="InterPro" id="IPR005790">
    <property type="entry name" value="DNA_polIII_delta"/>
</dbReference>
<dbReference type="PANTHER" id="PTHR34388:SF1">
    <property type="entry name" value="DNA POLYMERASE III SUBUNIT DELTA"/>
    <property type="match status" value="1"/>
</dbReference>
<dbReference type="SUPFAM" id="SSF52540">
    <property type="entry name" value="P-loop containing nucleoside triphosphate hydrolases"/>
    <property type="match status" value="1"/>
</dbReference>
<comment type="catalytic activity">
    <reaction evidence="8">
        <text>DNA(n) + a 2'-deoxyribonucleoside 5'-triphosphate = DNA(n+1) + diphosphate</text>
        <dbReference type="Rhea" id="RHEA:22508"/>
        <dbReference type="Rhea" id="RHEA-COMP:17339"/>
        <dbReference type="Rhea" id="RHEA-COMP:17340"/>
        <dbReference type="ChEBI" id="CHEBI:33019"/>
        <dbReference type="ChEBI" id="CHEBI:61560"/>
        <dbReference type="ChEBI" id="CHEBI:173112"/>
        <dbReference type="EC" id="2.7.7.7"/>
    </reaction>
</comment>
<dbReference type="NCBIfam" id="TIGR01128">
    <property type="entry name" value="holA"/>
    <property type="match status" value="1"/>
</dbReference>
<evidence type="ECO:0000256" key="8">
    <source>
        <dbReference type="ARBA" id="ARBA00049244"/>
    </source>
</evidence>
<evidence type="ECO:0000256" key="1">
    <source>
        <dbReference type="ARBA" id="ARBA00012417"/>
    </source>
</evidence>
<evidence type="ECO:0000256" key="6">
    <source>
        <dbReference type="ARBA" id="ARBA00022932"/>
    </source>
</evidence>
<dbReference type="InterPro" id="IPR048466">
    <property type="entry name" value="DNA_pol3_delta-like_C"/>
</dbReference>
<evidence type="ECO:0000256" key="4">
    <source>
        <dbReference type="ARBA" id="ARBA00022695"/>
    </source>
</evidence>
<keyword evidence="12" id="KW-1185">Reference proteome</keyword>
<dbReference type="Gene3D" id="1.10.8.60">
    <property type="match status" value="1"/>
</dbReference>
<evidence type="ECO:0000256" key="7">
    <source>
        <dbReference type="ARBA" id="ARBA00034754"/>
    </source>
</evidence>
<name>A0ABN6VTT9_9BACT</name>
<keyword evidence="6" id="KW-0239">DNA-directed DNA polymerase</keyword>
<dbReference type="Pfam" id="PF21694">
    <property type="entry name" value="DNA_pol3_delta_C"/>
    <property type="match status" value="1"/>
</dbReference>
<keyword evidence="4" id="KW-0548">Nucleotidyltransferase</keyword>
<feature type="domain" description="DNA polymerase III delta subunit-like C-terminal" evidence="10">
    <location>
        <begin position="208"/>
        <end position="327"/>
    </location>
</feature>